<dbReference type="InterPro" id="IPR036869">
    <property type="entry name" value="J_dom_sf"/>
</dbReference>
<dbReference type="CDD" id="cd06257">
    <property type="entry name" value="DnaJ"/>
    <property type="match status" value="1"/>
</dbReference>
<keyword evidence="6" id="KW-0496">Mitochondrion</keyword>
<dbReference type="InterPro" id="IPR001623">
    <property type="entry name" value="DnaJ_domain"/>
</dbReference>
<evidence type="ECO:0000256" key="1">
    <source>
        <dbReference type="ARBA" id="ARBA00004434"/>
    </source>
</evidence>
<dbReference type="Proteomes" id="UP000242525">
    <property type="component" value="Unassembled WGS sequence"/>
</dbReference>
<gene>
    <name evidence="14" type="ORF">BN980_GECA16s00411g</name>
</gene>
<dbReference type="GO" id="GO:0030150">
    <property type="term" value="P:protein import into mitochondrial matrix"/>
    <property type="evidence" value="ECO:0007669"/>
    <property type="project" value="TreeGrafter"/>
</dbReference>
<comment type="similarity">
    <text evidence="10">Belongs to the TIM14 family.</text>
</comment>
<keyword evidence="2" id="KW-0812">Transmembrane</keyword>
<evidence type="ECO:0000259" key="13">
    <source>
        <dbReference type="PROSITE" id="PS50076"/>
    </source>
</evidence>
<protein>
    <recommendedName>
        <fullName evidence="11">Mitochondrial import inner membrane translocase subunit TIM14</fullName>
    </recommendedName>
    <alternativeName>
        <fullName evidence="12">Presequence translocated-associated motor subunit PAM18</fullName>
    </alternativeName>
</protein>
<evidence type="ECO:0000256" key="11">
    <source>
        <dbReference type="ARBA" id="ARBA00040828"/>
    </source>
</evidence>
<dbReference type="SUPFAM" id="SSF46565">
    <property type="entry name" value="Chaperone J-domain"/>
    <property type="match status" value="1"/>
</dbReference>
<evidence type="ECO:0000256" key="12">
    <source>
        <dbReference type="ARBA" id="ARBA00041716"/>
    </source>
</evidence>
<keyword evidence="15" id="KW-1185">Reference proteome</keyword>
<dbReference type="PROSITE" id="PS50076">
    <property type="entry name" value="DNAJ_2"/>
    <property type="match status" value="1"/>
</dbReference>
<keyword evidence="5" id="KW-0653">Protein transport</keyword>
<dbReference type="PANTHER" id="PTHR12763">
    <property type="match status" value="1"/>
</dbReference>
<dbReference type="SMART" id="SM00271">
    <property type="entry name" value="DnaJ"/>
    <property type="match status" value="1"/>
</dbReference>
<evidence type="ECO:0000256" key="4">
    <source>
        <dbReference type="ARBA" id="ARBA00022989"/>
    </source>
</evidence>
<dbReference type="GO" id="GO:0001405">
    <property type="term" value="C:PAM complex, Tim23 associated import motor"/>
    <property type="evidence" value="ECO:0007669"/>
    <property type="project" value="TreeGrafter"/>
</dbReference>
<dbReference type="STRING" id="1173061.A0A0J9XGD8"/>
<dbReference type="AlphaFoldDB" id="A0A0J9XGD8"/>
<evidence type="ECO:0000256" key="10">
    <source>
        <dbReference type="ARBA" id="ARBA00038105"/>
    </source>
</evidence>
<evidence type="ECO:0000313" key="14">
    <source>
        <dbReference type="EMBL" id="CDO56619.1"/>
    </source>
</evidence>
<dbReference type="Gene3D" id="1.10.287.110">
    <property type="entry name" value="DnaJ domain"/>
    <property type="match status" value="1"/>
</dbReference>
<evidence type="ECO:0000256" key="3">
    <source>
        <dbReference type="ARBA" id="ARBA00022792"/>
    </source>
</evidence>
<reference evidence="14" key="1">
    <citation type="submission" date="2014-03" db="EMBL/GenBank/DDBJ databases">
        <authorList>
            <person name="Casaregola S."/>
        </authorList>
    </citation>
    <scope>NUCLEOTIDE SEQUENCE [LARGE SCALE GENOMIC DNA]</scope>
    <source>
        <strain evidence="14">CLIB 918</strain>
    </source>
</reference>
<evidence type="ECO:0000256" key="6">
    <source>
        <dbReference type="ARBA" id="ARBA00023128"/>
    </source>
</evidence>
<dbReference type="FunFam" id="1.10.287.110:FF:000001">
    <property type="entry name" value="Import inner membrane translocase subunit tim14"/>
    <property type="match status" value="1"/>
</dbReference>
<feature type="domain" description="J" evidence="13">
    <location>
        <begin position="73"/>
        <end position="131"/>
    </location>
</feature>
<keyword evidence="4" id="KW-1133">Transmembrane helix</keyword>
<organism evidence="14 15">
    <name type="scientific">Geotrichum candidum</name>
    <name type="common">Oospora lactis</name>
    <name type="synonym">Dipodascus geotrichum</name>
    <dbReference type="NCBI Taxonomy" id="1173061"/>
    <lineage>
        <taxon>Eukaryota</taxon>
        <taxon>Fungi</taxon>
        <taxon>Dikarya</taxon>
        <taxon>Ascomycota</taxon>
        <taxon>Saccharomycotina</taxon>
        <taxon>Dipodascomycetes</taxon>
        <taxon>Dipodascales</taxon>
        <taxon>Dipodascaceae</taxon>
        <taxon>Geotrichum</taxon>
    </lineage>
</organism>
<accession>A0A0J9XGD8</accession>
<dbReference type="PANTHER" id="PTHR12763:SF28">
    <property type="entry name" value="GEO10507P1-RELATED"/>
    <property type="match status" value="1"/>
</dbReference>
<proteinExistence type="inferred from homology"/>
<evidence type="ECO:0000256" key="8">
    <source>
        <dbReference type="ARBA" id="ARBA00023186"/>
    </source>
</evidence>
<keyword evidence="5" id="KW-0813">Transport</keyword>
<evidence type="ECO:0000256" key="7">
    <source>
        <dbReference type="ARBA" id="ARBA00023136"/>
    </source>
</evidence>
<comment type="caution">
    <text evidence="14">The sequence shown here is derived from an EMBL/GenBank/DDBJ whole genome shotgun (WGS) entry which is preliminary data.</text>
</comment>
<evidence type="ECO:0000256" key="9">
    <source>
        <dbReference type="ARBA" id="ARBA00037395"/>
    </source>
</evidence>
<dbReference type="GO" id="GO:0001671">
    <property type="term" value="F:ATPase activator activity"/>
    <property type="evidence" value="ECO:0007669"/>
    <property type="project" value="UniProtKB-ARBA"/>
</dbReference>
<keyword evidence="5" id="KW-0811">Translocation</keyword>
<keyword evidence="3" id="KW-0999">Mitochondrion inner membrane</keyword>
<dbReference type="EMBL" id="CCBN010000016">
    <property type="protein sequence ID" value="CDO56619.1"/>
    <property type="molecule type" value="Genomic_DNA"/>
</dbReference>
<keyword evidence="8" id="KW-0143">Chaperone</keyword>
<comment type="function">
    <text evidence="9">Essential component of the PAM complex, a complex required for the translocation of transit peptide-containing proteins from the inner membrane into the mitochondrial matrix in an ATP-dependent manner. In the complex, it is required to stimulate activity of mtHSP70 (SSC1).</text>
</comment>
<evidence type="ECO:0000256" key="2">
    <source>
        <dbReference type="ARBA" id="ARBA00022692"/>
    </source>
</evidence>
<name>A0A0J9XGD8_GEOCN</name>
<comment type="subcellular location">
    <subcellularLocation>
        <location evidence="1">Mitochondrion inner membrane</location>
        <topology evidence="1">Single-pass membrane protein</topology>
    </subcellularLocation>
</comment>
<sequence length="131" mass="14182">MVLPIVAAFGAALLFTSGRAAVRAYARLSAMPIEAFYDAQSAQAAAAAARNGSYQDNRKFFQGGFDPKMSVAEAIDILGLEGMSQHSLTKNNIKKVHRQIMIKNHPDRGGSPYLAMKINEARDILEGVSKK</sequence>
<evidence type="ECO:0000256" key="5">
    <source>
        <dbReference type="ARBA" id="ARBA00023010"/>
    </source>
</evidence>
<keyword evidence="7" id="KW-0472">Membrane</keyword>
<evidence type="ECO:0000313" key="15">
    <source>
        <dbReference type="Proteomes" id="UP000242525"/>
    </source>
</evidence>
<dbReference type="OrthoDB" id="240298at2759"/>